<proteinExistence type="predicted"/>
<evidence type="ECO:0000313" key="1">
    <source>
        <dbReference type="EMBL" id="GBP66311.1"/>
    </source>
</evidence>
<comment type="caution">
    <text evidence="1">The sequence shown here is derived from an EMBL/GenBank/DDBJ whole genome shotgun (WGS) entry which is preliminary data.</text>
</comment>
<gene>
    <name evidence="1" type="ORF">EVAR_77927_1</name>
</gene>
<accession>A0A4C1XR23</accession>
<keyword evidence="2" id="KW-1185">Reference proteome</keyword>
<dbReference type="Proteomes" id="UP000299102">
    <property type="component" value="Unassembled WGS sequence"/>
</dbReference>
<protein>
    <submittedName>
        <fullName evidence="1">Uncharacterized protein</fullName>
    </submittedName>
</protein>
<sequence>MYDRFHTFYKCRRDLPKAFDRVDRRLLSPKPEHRVLTAHESIDCTSNRGKSEIIRVPDQPLIKCTCQCDWQSVTQWPLQYQSRGRVDDLFLASIVHLLRRNILIFLPVTVLERDMWN</sequence>
<organism evidence="1 2">
    <name type="scientific">Eumeta variegata</name>
    <name type="common">Bagworm moth</name>
    <name type="synonym">Eumeta japonica</name>
    <dbReference type="NCBI Taxonomy" id="151549"/>
    <lineage>
        <taxon>Eukaryota</taxon>
        <taxon>Metazoa</taxon>
        <taxon>Ecdysozoa</taxon>
        <taxon>Arthropoda</taxon>
        <taxon>Hexapoda</taxon>
        <taxon>Insecta</taxon>
        <taxon>Pterygota</taxon>
        <taxon>Neoptera</taxon>
        <taxon>Endopterygota</taxon>
        <taxon>Lepidoptera</taxon>
        <taxon>Glossata</taxon>
        <taxon>Ditrysia</taxon>
        <taxon>Tineoidea</taxon>
        <taxon>Psychidae</taxon>
        <taxon>Oiketicinae</taxon>
        <taxon>Eumeta</taxon>
    </lineage>
</organism>
<evidence type="ECO:0000313" key="2">
    <source>
        <dbReference type="Proteomes" id="UP000299102"/>
    </source>
</evidence>
<dbReference type="AlphaFoldDB" id="A0A4C1XR23"/>
<dbReference type="EMBL" id="BGZK01000954">
    <property type="protein sequence ID" value="GBP66311.1"/>
    <property type="molecule type" value="Genomic_DNA"/>
</dbReference>
<reference evidence="1 2" key="1">
    <citation type="journal article" date="2019" name="Commun. Biol.">
        <title>The bagworm genome reveals a unique fibroin gene that provides high tensile strength.</title>
        <authorList>
            <person name="Kono N."/>
            <person name="Nakamura H."/>
            <person name="Ohtoshi R."/>
            <person name="Tomita M."/>
            <person name="Numata K."/>
            <person name="Arakawa K."/>
        </authorList>
    </citation>
    <scope>NUCLEOTIDE SEQUENCE [LARGE SCALE GENOMIC DNA]</scope>
</reference>
<name>A0A4C1XR23_EUMVA</name>